<dbReference type="Proteomes" id="UP001596072">
    <property type="component" value="Unassembled WGS sequence"/>
</dbReference>
<accession>A0ABW0ZF50</accession>
<evidence type="ECO:0008006" key="4">
    <source>
        <dbReference type="Google" id="ProtNLM"/>
    </source>
</evidence>
<feature type="signal peptide" evidence="1">
    <location>
        <begin position="1"/>
        <end position="33"/>
    </location>
</feature>
<comment type="caution">
    <text evidence="2">The sequence shown here is derived from an EMBL/GenBank/DDBJ whole genome shotgun (WGS) entry which is preliminary data.</text>
</comment>
<dbReference type="RefSeq" id="WP_136433197.1">
    <property type="nucleotide sequence ID" value="NZ_JBHSNS010000005.1"/>
</dbReference>
<reference evidence="3" key="1">
    <citation type="journal article" date="2019" name="Int. J. Syst. Evol. Microbiol.">
        <title>The Global Catalogue of Microorganisms (GCM) 10K type strain sequencing project: providing services to taxonomists for standard genome sequencing and annotation.</title>
        <authorList>
            <consortium name="The Broad Institute Genomics Platform"/>
            <consortium name="The Broad Institute Genome Sequencing Center for Infectious Disease"/>
            <person name="Wu L."/>
            <person name="Ma J."/>
        </authorList>
    </citation>
    <scope>NUCLEOTIDE SEQUENCE [LARGE SCALE GENOMIC DNA]</scope>
    <source>
        <strain evidence="3">YIM 94188</strain>
    </source>
</reference>
<keyword evidence="3" id="KW-1185">Reference proteome</keyword>
<feature type="chain" id="PRO_5046085823" description="Discoidin domain-containing protein" evidence="1">
    <location>
        <begin position="34"/>
        <end position="236"/>
    </location>
</feature>
<evidence type="ECO:0000313" key="3">
    <source>
        <dbReference type="Proteomes" id="UP001596072"/>
    </source>
</evidence>
<sequence>MTRSTIRRLAGGVAATALAVTTLAAAGAAPAQASSCTTQTTIQVNGNAANKTVTYGQSASIWAQTVITGCDDTTAGNGKRPPGTLVIQRSADGRSWSTLATGADSHATYFGPIPRTVFYRAVHNGSTYASHTFGRSSDSLRVAVKRYVKVVDRSTSRRSVGVFKIRPAASIRGMRAVFQVRRNGAWRSYKRVLVPRTGNVRATFANSRRGIKYRMVLPSARGFVKASYGPFVARRY</sequence>
<keyword evidence="1" id="KW-0732">Signal</keyword>
<evidence type="ECO:0000313" key="2">
    <source>
        <dbReference type="EMBL" id="MFC5729644.1"/>
    </source>
</evidence>
<protein>
    <recommendedName>
        <fullName evidence="4">Discoidin domain-containing protein</fullName>
    </recommendedName>
</protein>
<gene>
    <name evidence="2" type="ORF">ACFPQB_12010</name>
</gene>
<dbReference type="InterPro" id="IPR006311">
    <property type="entry name" value="TAT_signal"/>
</dbReference>
<dbReference type="EMBL" id="JBHSNS010000005">
    <property type="protein sequence ID" value="MFC5729644.1"/>
    <property type="molecule type" value="Genomic_DNA"/>
</dbReference>
<organism evidence="2 3">
    <name type="scientific">Nocardioides vastitatis</name>
    <dbReference type="NCBI Taxonomy" id="2568655"/>
    <lineage>
        <taxon>Bacteria</taxon>
        <taxon>Bacillati</taxon>
        <taxon>Actinomycetota</taxon>
        <taxon>Actinomycetes</taxon>
        <taxon>Propionibacteriales</taxon>
        <taxon>Nocardioidaceae</taxon>
        <taxon>Nocardioides</taxon>
    </lineage>
</organism>
<name>A0ABW0ZF50_9ACTN</name>
<evidence type="ECO:0000256" key="1">
    <source>
        <dbReference type="SAM" id="SignalP"/>
    </source>
</evidence>
<proteinExistence type="predicted"/>
<dbReference type="PROSITE" id="PS51318">
    <property type="entry name" value="TAT"/>
    <property type="match status" value="1"/>
</dbReference>